<dbReference type="OrthoDB" id="4164516at2"/>
<dbReference type="PRINTS" id="PR00035">
    <property type="entry name" value="HTHGNTR"/>
</dbReference>
<dbReference type="Proteomes" id="UP000292695">
    <property type="component" value="Unassembled WGS sequence"/>
</dbReference>
<proteinExistence type="predicted"/>
<evidence type="ECO:0000256" key="2">
    <source>
        <dbReference type="ARBA" id="ARBA00023125"/>
    </source>
</evidence>
<dbReference type="PROSITE" id="PS50949">
    <property type="entry name" value="HTH_GNTR"/>
    <property type="match status" value="1"/>
</dbReference>
<feature type="domain" description="HTH gntR-type" evidence="4">
    <location>
        <begin position="9"/>
        <end position="77"/>
    </location>
</feature>
<dbReference type="InterPro" id="IPR036388">
    <property type="entry name" value="WH-like_DNA-bd_sf"/>
</dbReference>
<dbReference type="SMART" id="SM00345">
    <property type="entry name" value="HTH_GNTR"/>
    <property type="match status" value="1"/>
</dbReference>
<dbReference type="InterPro" id="IPR050679">
    <property type="entry name" value="Bact_HTH_transcr_reg"/>
</dbReference>
<keyword evidence="3" id="KW-0804">Transcription</keyword>
<dbReference type="PANTHER" id="PTHR44846">
    <property type="entry name" value="MANNOSYL-D-GLYCERATE TRANSPORT/METABOLISM SYSTEM REPRESSOR MNGR-RELATED"/>
    <property type="match status" value="1"/>
</dbReference>
<dbReference type="EMBL" id="SJKA01000004">
    <property type="protein sequence ID" value="TCC35103.1"/>
    <property type="molecule type" value="Genomic_DNA"/>
</dbReference>
<accession>A0A4R0INA2</accession>
<keyword evidence="1" id="KW-0805">Transcription regulation</keyword>
<protein>
    <submittedName>
        <fullName evidence="5">GntR family transcriptional regulator</fullName>
    </submittedName>
</protein>
<gene>
    <name evidence="5" type="ORF">E0H50_14655</name>
</gene>
<dbReference type="InterPro" id="IPR036390">
    <property type="entry name" value="WH_DNA-bd_sf"/>
</dbReference>
<keyword evidence="6" id="KW-1185">Reference proteome</keyword>
<evidence type="ECO:0000313" key="5">
    <source>
        <dbReference type="EMBL" id="TCC35103.1"/>
    </source>
</evidence>
<dbReference type="GO" id="GO:0003700">
    <property type="term" value="F:DNA-binding transcription factor activity"/>
    <property type="evidence" value="ECO:0007669"/>
    <property type="project" value="InterPro"/>
</dbReference>
<dbReference type="InterPro" id="IPR000524">
    <property type="entry name" value="Tscrpt_reg_HTH_GntR"/>
</dbReference>
<evidence type="ECO:0000313" key="6">
    <source>
        <dbReference type="Proteomes" id="UP000292695"/>
    </source>
</evidence>
<reference evidence="5 6" key="1">
    <citation type="submission" date="2019-02" db="EMBL/GenBank/DDBJ databases">
        <title>Kribbella capetownensis sp. nov. and Kribbella speibonae sp. nov., isolated from soil.</title>
        <authorList>
            <person name="Curtis S.M."/>
            <person name="Norton I."/>
            <person name="Everest G.J."/>
            <person name="Meyers P.R."/>
        </authorList>
    </citation>
    <scope>NUCLEOTIDE SEQUENCE [LARGE SCALE GENOMIC DNA]</scope>
    <source>
        <strain evidence="5 6">DSM 27082</strain>
    </source>
</reference>
<dbReference type="GO" id="GO:0003677">
    <property type="term" value="F:DNA binding"/>
    <property type="evidence" value="ECO:0007669"/>
    <property type="project" value="UniProtKB-KW"/>
</dbReference>
<comment type="caution">
    <text evidence="5">The sequence shown here is derived from an EMBL/GenBank/DDBJ whole genome shotgun (WGS) entry which is preliminary data.</text>
</comment>
<dbReference type="SUPFAM" id="SSF46785">
    <property type="entry name" value="Winged helix' DNA-binding domain"/>
    <property type="match status" value="1"/>
</dbReference>
<evidence type="ECO:0000256" key="1">
    <source>
        <dbReference type="ARBA" id="ARBA00023015"/>
    </source>
</evidence>
<sequence>MQVDNDDPRPPYAQVADGLRRAIETGELPAGTKLPSGRELAQQWGVALMTLQKAVDQLRSEGLVYSQQGRGVFVAATDKPRQLNVLALQEIVDDLSRRLEAVEQRLGIEGSRPD</sequence>
<dbReference type="GO" id="GO:0045892">
    <property type="term" value="P:negative regulation of DNA-templated transcription"/>
    <property type="evidence" value="ECO:0007669"/>
    <property type="project" value="TreeGrafter"/>
</dbReference>
<dbReference type="PANTHER" id="PTHR44846:SF1">
    <property type="entry name" value="MANNOSYL-D-GLYCERATE TRANSPORT_METABOLISM SYSTEM REPRESSOR MNGR-RELATED"/>
    <property type="match status" value="1"/>
</dbReference>
<dbReference type="AlphaFoldDB" id="A0A4R0INA2"/>
<dbReference type="CDD" id="cd07377">
    <property type="entry name" value="WHTH_GntR"/>
    <property type="match status" value="1"/>
</dbReference>
<evidence type="ECO:0000256" key="3">
    <source>
        <dbReference type="ARBA" id="ARBA00023163"/>
    </source>
</evidence>
<name>A0A4R0INA2_9ACTN</name>
<evidence type="ECO:0000259" key="4">
    <source>
        <dbReference type="PROSITE" id="PS50949"/>
    </source>
</evidence>
<dbReference type="RefSeq" id="WP_131288318.1">
    <property type="nucleotide sequence ID" value="NZ_SJKA01000004.1"/>
</dbReference>
<dbReference type="Pfam" id="PF00392">
    <property type="entry name" value="GntR"/>
    <property type="match status" value="1"/>
</dbReference>
<keyword evidence="2" id="KW-0238">DNA-binding</keyword>
<organism evidence="5 6">
    <name type="scientific">Kribbella sindirgiensis</name>
    <dbReference type="NCBI Taxonomy" id="1124744"/>
    <lineage>
        <taxon>Bacteria</taxon>
        <taxon>Bacillati</taxon>
        <taxon>Actinomycetota</taxon>
        <taxon>Actinomycetes</taxon>
        <taxon>Propionibacteriales</taxon>
        <taxon>Kribbellaceae</taxon>
        <taxon>Kribbella</taxon>
    </lineage>
</organism>
<dbReference type="Gene3D" id="1.10.10.10">
    <property type="entry name" value="Winged helix-like DNA-binding domain superfamily/Winged helix DNA-binding domain"/>
    <property type="match status" value="1"/>
</dbReference>